<evidence type="ECO:0000313" key="4">
    <source>
        <dbReference type="Proteomes" id="UP000295270"/>
    </source>
</evidence>
<reference evidence="2 4" key="1">
    <citation type="journal article" date="2015" name="Stand. Genomic Sci.">
        <title>Genomic Encyclopedia of Bacterial and Archaeal Type Strains, Phase III: the genomes of soil and plant-associated and newly described type strains.</title>
        <authorList>
            <person name="Whitman W.B."/>
            <person name="Woyke T."/>
            <person name="Klenk H.P."/>
            <person name="Zhou Y."/>
            <person name="Lilburn T.G."/>
            <person name="Beck B.J."/>
            <person name="De Vos P."/>
            <person name="Vandamme P."/>
            <person name="Eisen J.A."/>
            <person name="Garrity G."/>
            <person name="Hugenholtz P."/>
            <person name="Kyrpides N.C."/>
        </authorList>
    </citation>
    <scope>NUCLEOTIDE SEQUENCE [LARGE SCALE GENOMIC DNA]</scope>
    <source>
        <strain evidence="2 4">P5626</strain>
    </source>
</reference>
<dbReference type="AlphaFoldDB" id="A0A4Y7U7F1"/>
<proteinExistence type="predicted"/>
<keyword evidence="1" id="KW-0732">Signal</keyword>
<feature type="signal peptide" evidence="1">
    <location>
        <begin position="1"/>
        <end position="23"/>
    </location>
</feature>
<evidence type="ECO:0000313" key="3">
    <source>
        <dbReference type="EMBL" id="TEB42376.1"/>
    </source>
</evidence>
<dbReference type="RefSeq" id="WP_132037478.1">
    <property type="nucleotide sequence ID" value="NZ_QWDN01000009.1"/>
</dbReference>
<reference evidence="2" key="3">
    <citation type="submission" date="2019-03" db="EMBL/GenBank/DDBJ databases">
        <authorList>
            <person name="Whitman W."/>
            <person name="Huntemann M."/>
            <person name="Clum A."/>
            <person name="Pillay M."/>
            <person name="Palaniappan K."/>
            <person name="Varghese N."/>
            <person name="Mikhailova N."/>
            <person name="Stamatis D."/>
            <person name="Reddy T."/>
            <person name="Daum C."/>
            <person name="Shapiro N."/>
            <person name="Ivanova N."/>
            <person name="Kyrpides N."/>
            <person name="Woyke T."/>
        </authorList>
    </citation>
    <scope>NUCLEOTIDE SEQUENCE</scope>
    <source>
        <strain evidence="2">P5626</strain>
    </source>
</reference>
<comment type="caution">
    <text evidence="3">The sequence shown here is derived from an EMBL/GenBank/DDBJ whole genome shotgun (WGS) entry which is preliminary data.</text>
</comment>
<dbReference type="EMBL" id="SLWA01000009">
    <property type="protein sequence ID" value="TCN53069.1"/>
    <property type="molecule type" value="Genomic_DNA"/>
</dbReference>
<dbReference type="EMBL" id="QWDN01000009">
    <property type="protein sequence ID" value="TEB42376.1"/>
    <property type="molecule type" value="Genomic_DNA"/>
</dbReference>
<dbReference type="Proteomes" id="UP000298340">
    <property type="component" value="Unassembled WGS sequence"/>
</dbReference>
<sequence>MQKSFILSILFSFFSLFSLFANSKTKGIPTNTFYVIDTTCSANNVTIKTQRTEKDRKFLFWKLPHKKIIVRDQVTDAKGNSILKGISIDICSTDACDGIRYRRIKITANEILLFYYNRNPEKAIIKRYDFCGNYLGKKIWDKEVFYE</sequence>
<dbReference type="Proteomes" id="UP000295270">
    <property type="component" value="Unassembled WGS sequence"/>
</dbReference>
<keyword evidence="4" id="KW-1185">Reference proteome</keyword>
<evidence type="ECO:0000256" key="1">
    <source>
        <dbReference type="SAM" id="SignalP"/>
    </source>
</evidence>
<name>A0A4Y7U7F1_9FLAO</name>
<feature type="chain" id="PRO_5043204334" evidence="1">
    <location>
        <begin position="24"/>
        <end position="147"/>
    </location>
</feature>
<organism evidence="3 5">
    <name type="scientific">Flavobacterium circumlabens</name>
    <dbReference type="NCBI Taxonomy" id="2133765"/>
    <lineage>
        <taxon>Bacteria</taxon>
        <taxon>Pseudomonadati</taxon>
        <taxon>Bacteroidota</taxon>
        <taxon>Flavobacteriia</taxon>
        <taxon>Flavobacteriales</taxon>
        <taxon>Flavobacteriaceae</taxon>
        <taxon>Flavobacterium</taxon>
    </lineage>
</organism>
<evidence type="ECO:0000313" key="2">
    <source>
        <dbReference type="EMBL" id="TCN53069.1"/>
    </source>
</evidence>
<accession>A0A4Y7U7F1</accession>
<evidence type="ECO:0000313" key="5">
    <source>
        <dbReference type="Proteomes" id="UP000298340"/>
    </source>
</evidence>
<dbReference type="OrthoDB" id="1373686at2"/>
<gene>
    <name evidence="3" type="ORF">D0809_21005</name>
    <name evidence="2" type="ORF">EV142_10952</name>
</gene>
<protein>
    <submittedName>
        <fullName evidence="3">Uncharacterized protein</fullName>
    </submittedName>
</protein>
<reference evidence="3 5" key="2">
    <citation type="journal article" date="2018" name="Syst. Appl. Microbiol.">
        <title>Flavobacterium circumlabens sp. nov. and Flavobacterium cupreum sp. nov., two psychrotrophic species isolated from Antarctic environmental samples.</title>
        <authorList>
            <person name="Kralova S."/>
            <person name="Busse H.J."/>
            <person name="Svec P."/>
            <person name="Maslanova I."/>
            <person name="Stankova E."/>
            <person name="Bartak M."/>
            <person name="Sedlacek I."/>
        </authorList>
    </citation>
    <scope>NUCLEOTIDE SEQUENCE [LARGE SCALE GENOMIC DNA]</scope>
    <source>
        <strain evidence="3 5">CCM 8828</strain>
    </source>
</reference>